<keyword evidence="7" id="KW-1185">Reference proteome</keyword>
<evidence type="ECO:0000313" key="6">
    <source>
        <dbReference type="EMBL" id="CAK9095708.1"/>
    </source>
</evidence>
<organism evidence="6 7">
    <name type="scientific">Durusdinium trenchii</name>
    <dbReference type="NCBI Taxonomy" id="1381693"/>
    <lineage>
        <taxon>Eukaryota</taxon>
        <taxon>Sar</taxon>
        <taxon>Alveolata</taxon>
        <taxon>Dinophyceae</taxon>
        <taxon>Suessiales</taxon>
        <taxon>Symbiodiniaceae</taxon>
        <taxon>Durusdinium</taxon>
    </lineage>
</organism>
<dbReference type="InterPro" id="IPR001841">
    <property type="entry name" value="Znf_RING"/>
</dbReference>
<dbReference type="PANTHER" id="PTHR46719:SF7">
    <property type="entry name" value="RING-H2 FINGER PROTEIN ATL71-RELATED"/>
    <property type="match status" value="1"/>
</dbReference>
<accession>A0ABP0R7G0</accession>
<dbReference type="Gene3D" id="3.30.40.10">
    <property type="entry name" value="Zinc/RING finger domain, C3HC4 (zinc finger)"/>
    <property type="match status" value="1"/>
</dbReference>
<dbReference type="EMBL" id="CAXAMN010025517">
    <property type="protein sequence ID" value="CAK9095708.1"/>
    <property type="molecule type" value="Genomic_DNA"/>
</dbReference>
<dbReference type="PROSITE" id="PS50089">
    <property type="entry name" value="ZF_RING_2"/>
    <property type="match status" value="1"/>
</dbReference>
<evidence type="ECO:0000256" key="1">
    <source>
        <dbReference type="ARBA" id="ARBA00022723"/>
    </source>
</evidence>
<dbReference type="InterPro" id="IPR013083">
    <property type="entry name" value="Znf_RING/FYVE/PHD"/>
</dbReference>
<dbReference type="Proteomes" id="UP001642484">
    <property type="component" value="Unassembled WGS sequence"/>
</dbReference>
<gene>
    <name evidence="6" type="ORF">CCMP2556_LOCUS45566</name>
</gene>
<dbReference type="Pfam" id="PF13639">
    <property type="entry name" value="zf-RING_2"/>
    <property type="match status" value="1"/>
</dbReference>
<evidence type="ECO:0000256" key="3">
    <source>
        <dbReference type="ARBA" id="ARBA00022833"/>
    </source>
</evidence>
<evidence type="ECO:0000313" key="7">
    <source>
        <dbReference type="Proteomes" id="UP001642484"/>
    </source>
</evidence>
<keyword evidence="1" id="KW-0479">Metal-binding</keyword>
<evidence type="ECO:0000256" key="4">
    <source>
        <dbReference type="PROSITE-ProRule" id="PRU00175"/>
    </source>
</evidence>
<evidence type="ECO:0000259" key="5">
    <source>
        <dbReference type="PROSITE" id="PS50089"/>
    </source>
</evidence>
<name>A0ABP0R7G0_9DINO</name>
<evidence type="ECO:0000256" key="2">
    <source>
        <dbReference type="ARBA" id="ARBA00022771"/>
    </source>
</evidence>
<keyword evidence="3" id="KW-0862">Zinc</keyword>
<proteinExistence type="predicted"/>
<protein>
    <recommendedName>
        <fullName evidence="5">RING-type domain-containing protein</fullName>
    </recommendedName>
</protein>
<sequence length="118" mass="13081">MLRASDEKRSFHAWHLRLAGLMTDPANLVNNFTRLTYSAEAFNDDGGYATSCAICLADFEEQDHIVLAPCATAKHVFHRSCLASWFQTAQTCPLCRSHLHSQTATLPSSSQREVPLTA</sequence>
<dbReference type="SMART" id="SM00184">
    <property type="entry name" value="RING"/>
    <property type="match status" value="1"/>
</dbReference>
<dbReference type="InterPro" id="IPR011016">
    <property type="entry name" value="Znf_RING-CH"/>
</dbReference>
<dbReference type="PANTHER" id="PTHR46719">
    <property type="entry name" value="TRANSCRIPTION FACTOR C2H2 FAMILY-RELATED"/>
    <property type="match status" value="1"/>
</dbReference>
<reference evidence="6 7" key="1">
    <citation type="submission" date="2024-02" db="EMBL/GenBank/DDBJ databases">
        <authorList>
            <person name="Chen Y."/>
            <person name="Shah S."/>
            <person name="Dougan E. K."/>
            <person name="Thang M."/>
            <person name="Chan C."/>
        </authorList>
    </citation>
    <scope>NUCLEOTIDE SEQUENCE [LARGE SCALE GENOMIC DNA]</scope>
</reference>
<dbReference type="SMART" id="SM00744">
    <property type="entry name" value="RINGv"/>
    <property type="match status" value="1"/>
</dbReference>
<feature type="domain" description="RING-type" evidence="5">
    <location>
        <begin position="52"/>
        <end position="96"/>
    </location>
</feature>
<keyword evidence="2 4" id="KW-0863">Zinc-finger</keyword>
<dbReference type="InterPro" id="IPR045899">
    <property type="entry name" value="ATL71-like"/>
</dbReference>
<dbReference type="SUPFAM" id="SSF57850">
    <property type="entry name" value="RING/U-box"/>
    <property type="match status" value="1"/>
</dbReference>
<comment type="caution">
    <text evidence="6">The sequence shown here is derived from an EMBL/GenBank/DDBJ whole genome shotgun (WGS) entry which is preliminary data.</text>
</comment>